<dbReference type="OrthoDB" id="10043504at2759"/>
<gene>
    <name evidence="4" type="primary">TTC30B</name>
</gene>
<dbReference type="Proteomes" id="UP000265040">
    <property type="component" value="Chromosome 4"/>
</dbReference>
<dbReference type="PANTHER" id="PTHR10271">
    <property type="entry name" value="INTERFERON-INDUCED PROTEIN WITH TETRATRICOPEPTIDE REPEATS"/>
    <property type="match status" value="1"/>
</dbReference>
<evidence type="ECO:0000256" key="3">
    <source>
        <dbReference type="ARBA" id="ARBA00038336"/>
    </source>
</evidence>
<dbReference type="SUPFAM" id="SSF48452">
    <property type="entry name" value="TPR-like"/>
    <property type="match status" value="1"/>
</dbReference>
<accession>A0A3Q1HAJ7</accession>
<protein>
    <submittedName>
        <fullName evidence="4">Uncharacterized protein</fullName>
    </submittedName>
</protein>
<reference evidence="4" key="3">
    <citation type="submission" date="2025-09" db="UniProtKB">
        <authorList>
            <consortium name="Ensembl"/>
        </authorList>
    </citation>
    <scope>IDENTIFICATION</scope>
</reference>
<dbReference type="GO" id="GO:0051607">
    <property type="term" value="P:defense response to virus"/>
    <property type="evidence" value="ECO:0007669"/>
    <property type="project" value="TreeGrafter"/>
</dbReference>
<dbReference type="InParanoid" id="A0A3Q1HAJ7"/>
<dbReference type="GO" id="GO:0005829">
    <property type="term" value="C:cytosol"/>
    <property type="evidence" value="ECO:0007669"/>
    <property type="project" value="TreeGrafter"/>
</dbReference>
<dbReference type="FunCoup" id="A0A3Q1HAJ7">
    <property type="interactions" value="1"/>
</dbReference>
<proteinExistence type="inferred from homology"/>
<dbReference type="Ensembl" id="ENSATET00000005598.2">
    <property type="protein sequence ID" value="ENSATEP00000005507.1"/>
    <property type="gene ID" value="ENSATEG00000003903.2"/>
</dbReference>
<comment type="similarity">
    <text evidence="3">Belongs to the IFIT family.</text>
</comment>
<sequence>MLRLKQEILQYITLVHKQCDFLFVIFIISAAQSRSTLESRLEALQCHFTWDLGPSRSKLFHLRENLEDIGTEEGYSWLGHIFNLQGYTHFQLGFTSVARCFFSKAAEAFRQIRNTVSEDGPWLMVNYGNLAWLHHQLGEEADSQAYLSKVDALMNEYPPPSQDELHPEIYAEKAWTLMKFSRDQKLLATDYFQRAIRMQPDMVDWQTSHVFALVSSFKHHKTMLGTDITEKMKIAKDHDPDNLYLAALYLEACAKKGKNIEKEARLLARRVLTKPVSSYSGLKPLLKLFRIYVSMDEATDLAEEAVERHPHERYLKRCAATCYKMRIFLQKDNPLEHSMIERAVSLHKEVISLYPHSSLKSKISLANIFSQTNYSQAAAAQMYEELLESDLDPDEAQMLYNYYAKYLQFSQKDSYRSIEYHMRAAAIPQQSYYHEDSVRILERIRERNKNRMCGAIEEFLKNLHH</sequence>
<dbReference type="OMA" id="AAICYKR"/>
<dbReference type="InterPro" id="IPR011990">
    <property type="entry name" value="TPR-like_helical_dom_sf"/>
</dbReference>
<keyword evidence="5" id="KW-1185">Reference proteome</keyword>
<dbReference type="FunFam" id="1.25.40.10:FF:000026">
    <property type="entry name" value="Interferon-induced protein with tetratricopeptide repeats 5"/>
    <property type="match status" value="1"/>
</dbReference>
<reference evidence="4" key="1">
    <citation type="submission" date="2021-04" db="EMBL/GenBank/DDBJ databases">
        <authorList>
            <consortium name="Wellcome Sanger Institute Data Sharing"/>
        </authorList>
    </citation>
    <scope>NUCLEOTIDE SEQUENCE [LARGE SCALE GENOMIC DNA]</scope>
</reference>
<dbReference type="STRING" id="64144.ENSATEP00000005507"/>
<keyword evidence="1" id="KW-0677">Repeat</keyword>
<dbReference type="Gene3D" id="1.25.40.10">
    <property type="entry name" value="Tetratricopeptide repeat domain"/>
    <property type="match status" value="3"/>
</dbReference>
<dbReference type="PANTHER" id="PTHR10271:SF14">
    <property type="entry name" value="INTERFERON-INDUCED PROTEIN WITH TETRATRICOPEPTIDE REPEATS-RELATED"/>
    <property type="match status" value="1"/>
</dbReference>
<keyword evidence="2" id="KW-0802">TPR repeat</keyword>
<reference evidence="4" key="2">
    <citation type="submission" date="2025-08" db="UniProtKB">
        <authorList>
            <consortium name="Ensembl"/>
        </authorList>
    </citation>
    <scope>IDENTIFICATION</scope>
</reference>
<organism evidence="4 5">
    <name type="scientific">Anabas testudineus</name>
    <name type="common">Climbing perch</name>
    <name type="synonym">Anthias testudineus</name>
    <dbReference type="NCBI Taxonomy" id="64144"/>
    <lineage>
        <taxon>Eukaryota</taxon>
        <taxon>Metazoa</taxon>
        <taxon>Chordata</taxon>
        <taxon>Craniata</taxon>
        <taxon>Vertebrata</taxon>
        <taxon>Euteleostomi</taxon>
        <taxon>Actinopterygii</taxon>
        <taxon>Neopterygii</taxon>
        <taxon>Teleostei</taxon>
        <taxon>Neoteleostei</taxon>
        <taxon>Acanthomorphata</taxon>
        <taxon>Anabantaria</taxon>
        <taxon>Anabantiformes</taxon>
        <taxon>Anabantoidei</taxon>
        <taxon>Anabantidae</taxon>
        <taxon>Anabas</taxon>
    </lineage>
</organism>
<evidence type="ECO:0000256" key="2">
    <source>
        <dbReference type="ARBA" id="ARBA00022803"/>
    </source>
</evidence>
<name>A0A3Q1HAJ7_ANATE</name>
<evidence type="ECO:0000256" key="1">
    <source>
        <dbReference type="ARBA" id="ARBA00022737"/>
    </source>
</evidence>
<dbReference type="AlphaFoldDB" id="A0A3Q1HAJ7"/>
<dbReference type="GeneTree" id="ENSGT00950000182946"/>
<evidence type="ECO:0000313" key="4">
    <source>
        <dbReference type="Ensembl" id="ENSATEP00000005507.1"/>
    </source>
</evidence>
<evidence type="ECO:0000313" key="5">
    <source>
        <dbReference type="Proteomes" id="UP000265040"/>
    </source>
</evidence>